<dbReference type="RefSeq" id="WP_187781180.1">
    <property type="nucleotide sequence ID" value="NZ_JACTUZ010000258.1"/>
</dbReference>
<proteinExistence type="predicted"/>
<evidence type="ECO:0000313" key="2">
    <source>
        <dbReference type="Proteomes" id="UP000603940"/>
    </source>
</evidence>
<comment type="caution">
    <text evidence="1">The sequence shown here is derived from an EMBL/GenBank/DDBJ whole genome shotgun (WGS) entry which is preliminary data.</text>
</comment>
<evidence type="ECO:0000313" key="1">
    <source>
        <dbReference type="EMBL" id="MBC9180222.1"/>
    </source>
</evidence>
<organism evidence="1 2">
    <name type="scientific">Pseudoroseomonas ludipueritiae</name>
    <dbReference type="NCBI Taxonomy" id="198093"/>
    <lineage>
        <taxon>Bacteria</taxon>
        <taxon>Pseudomonadati</taxon>
        <taxon>Pseudomonadota</taxon>
        <taxon>Alphaproteobacteria</taxon>
        <taxon>Acetobacterales</taxon>
        <taxon>Acetobacteraceae</taxon>
        <taxon>Pseudoroseomonas</taxon>
    </lineage>
</organism>
<dbReference type="Proteomes" id="UP000603940">
    <property type="component" value="Unassembled WGS sequence"/>
</dbReference>
<sequence>MSAHTPGPWVACGDGNCGCNTIMSSDHPICTFECGDWGDRWPAIRQGADGKPEAFMEQSNYGHVPHDVARANARLISAAPDLLEHGNALVTLIEMCPPGCMIDPEAIARLVANLRAAIAKAQGGRS</sequence>
<reference evidence="1 2" key="1">
    <citation type="journal article" date="2009" name="Int. J. Syst. Evol. Microbiol.">
        <title>Transfer of Teichococcus ludipueritiae and Muricoccus roseus to the genus Roseomonas, as Roseomonas ludipueritiae comb. nov. and Roseomonas rosea comb. nov., respectively, and emended description of the genus Roseomonas.</title>
        <authorList>
            <person name="Sanchez-Porro C."/>
            <person name="Gallego V."/>
            <person name="Busse H.J."/>
            <person name="Kampfer P."/>
            <person name="Ventosa A."/>
        </authorList>
    </citation>
    <scope>NUCLEOTIDE SEQUENCE [LARGE SCALE GENOMIC DNA]</scope>
    <source>
        <strain evidence="1 2">DSM 14915</strain>
    </source>
</reference>
<dbReference type="EMBL" id="JACTUZ010000258">
    <property type="protein sequence ID" value="MBC9180222.1"/>
    <property type="molecule type" value="Genomic_DNA"/>
</dbReference>
<accession>A0ABR7RFG7</accession>
<name>A0ABR7RFG7_9PROT</name>
<protein>
    <submittedName>
        <fullName evidence="1">Uncharacterized protein</fullName>
    </submittedName>
</protein>
<gene>
    <name evidence="1" type="ORF">IBL25_25075</name>
</gene>
<keyword evidence="2" id="KW-1185">Reference proteome</keyword>